<dbReference type="Proteomes" id="UP000616346">
    <property type="component" value="Unassembled WGS sequence"/>
</dbReference>
<dbReference type="RefSeq" id="WP_178255567.1">
    <property type="nucleotide sequence ID" value="NZ_JACSPQ010000006.1"/>
</dbReference>
<name>A0ABR8VBF6_9BACT</name>
<feature type="chain" id="PRO_5046029681" evidence="1">
    <location>
        <begin position="22"/>
        <end position="215"/>
    </location>
</feature>
<dbReference type="Gene3D" id="2.60.40.2370">
    <property type="entry name" value="NigD-like, C-terminal beta sandwich domain"/>
    <property type="match status" value="1"/>
</dbReference>
<feature type="signal peptide" evidence="1">
    <location>
        <begin position="1"/>
        <end position="21"/>
    </location>
</feature>
<proteinExistence type="predicted"/>
<dbReference type="InterPro" id="IPR035376">
    <property type="entry name" value="NigD_C"/>
</dbReference>
<keyword evidence="4" id="KW-1185">Reference proteome</keyword>
<comment type="caution">
    <text evidence="3">The sequence shown here is derived from an EMBL/GenBank/DDBJ whole genome shotgun (WGS) entry which is preliminary data.</text>
</comment>
<evidence type="ECO:0000313" key="4">
    <source>
        <dbReference type="Proteomes" id="UP000616346"/>
    </source>
</evidence>
<dbReference type="PROSITE" id="PS51257">
    <property type="entry name" value="PROKAR_LIPOPROTEIN"/>
    <property type="match status" value="1"/>
</dbReference>
<protein>
    <submittedName>
        <fullName evidence="3">NigD-like N-terminal domain-containing protein</fullName>
    </submittedName>
</protein>
<evidence type="ECO:0000259" key="2">
    <source>
        <dbReference type="Pfam" id="PF17415"/>
    </source>
</evidence>
<gene>
    <name evidence="3" type="ORF">H9626_07650</name>
</gene>
<dbReference type="InterPro" id="IPR038179">
    <property type="entry name" value="NigD-like_N_sf"/>
</dbReference>
<dbReference type="InterPro" id="IPR038143">
    <property type="entry name" value="NigD-like_C_dom_sf"/>
</dbReference>
<keyword evidence="1" id="KW-0732">Signal</keyword>
<evidence type="ECO:0000256" key="1">
    <source>
        <dbReference type="SAM" id="SignalP"/>
    </source>
</evidence>
<sequence>MKLKYLLPLLCLTLLVGVSCKEDDYVYPSVVTEFIDGQTDSEGVLSRLITDEGEVYTIQPREGLDGLTPDSLYRTVSVYQPLTESGEVYLYSAQLIMALDPLPAESFTEGVVTDPLDVRSVWRSGDYINLILKPMVKDKNHAFHFADYGITEEGGANTLHLTLYHNRNDDYEAFTREVYLSIPLRGYKDKLRSGDTIALQINTYEKGFSTYTFTY</sequence>
<evidence type="ECO:0000313" key="3">
    <source>
        <dbReference type="EMBL" id="MBD8002086.1"/>
    </source>
</evidence>
<dbReference type="EMBL" id="JACSPQ010000006">
    <property type="protein sequence ID" value="MBD8002086.1"/>
    <property type="molecule type" value="Genomic_DNA"/>
</dbReference>
<dbReference type="Pfam" id="PF17415">
    <property type="entry name" value="NigD_C"/>
    <property type="match status" value="1"/>
</dbReference>
<dbReference type="Gene3D" id="2.40.50.500">
    <property type="entry name" value="NigD-like N-terminal OB domain"/>
    <property type="match status" value="1"/>
</dbReference>
<feature type="domain" description="NigD-like C-terminal" evidence="2">
    <location>
        <begin position="107"/>
        <end position="215"/>
    </location>
</feature>
<reference evidence="3 4" key="1">
    <citation type="submission" date="2020-08" db="EMBL/GenBank/DDBJ databases">
        <title>A Genomic Blueprint of the Chicken Gut Microbiome.</title>
        <authorList>
            <person name="Gilroy R."/>
            <person name="Ravi A."/>
            <person name="Getino M."/>
            <person name="Pursley I."/>
            <person name="Horton D.L."/>
            <person name="Alikhan N.-F."/>
            <person name="Baker D."/>
            <person name="Gharbi K."/>
            <person name="Hall N."/>
            <person name="Watson M."/>
            <person name="Adriaenssens E.M."/>
            <person name="Foster-Nyarko E."/>
            <person name="Jarju S."/>
            <person name="Secka A."/>
            <person name="Antonio M."/>
            <person name="Oren A."/>
            <person name="Chaudhuri R."/>
            <person name="La Ragione R.M."/>
            <person name="Hildebrand F."/>
            <person name="Pallen M.J."/>
        </authorList>
    </citation>
    <scope>NUCLEOTIDE SEQUENCE [LARGE SCALE GENOMIC DNA]</scope>
    <source>
        <strain evidence="3 4">Sa1YUN3</strain>
    </source>
</reference>
<organism evidence="3 4">
    <name type="scientific">Phocaeicola faecium</name>
    <dbReference type="NCBI Taxonomy" id="2762213"/>
    <lineage>
        <taxon>Bacteria</taxon>
        <taxon>Pseudomonadati</taxon>
        <taxon>Bacteroidota</taxon>
        <taxon>Bacteroidia</taxon>
        <taxon>Bacteroidales</taxon>
        <taxon>Bacteroidaceae</taxon>
        <taxon>Phocaeicola</taxon>
    </lineage>
</organism>
<accession>A0ABR8VBF6</accession>